<feature type="coiled-coil region" evidence="1">
    <location>
        <begin position="246"/>
        <end position="273"/>
    </location>
</feature>
<reference evidence="3 4" key="1">
    <citation type="journal article" date="2010" name="J. Bacteriol.">
        <title>Genome sequence of Lentisphaera araneosa HTCC2155T, the type species of the order Lentisphaerales in the phylum Lentisphaerae.</title>
        <authorList>
            <person name="Thrash J.C."/>
            <person name="Cho J.C."/>
            <person name="Vergin K.L."/>
            <person name="Morris R.M."/>
            <person name="Giovannoni S.J."/>
        </authorList>
    </citation>
    <scope>NUCLEOTIDE SEQUENCE [LARGE SCALE GENOMIC DNA]</scope>
    <source>
        <strain evidence="3 4">HTCC2155</strain>
    </source>
</reference>
<protein>
    <submittedName>
        <fullName evidence="3">Uncharacterized protein</fullName>
    </submittedName>
</protein>
<name>A6DFR9_9BACT</name>
<feature type="coiled-coil region" evidence="1">
    <location>
        <begin position="136"/>
        <end position="168"/>
    </location>
</feature>
<gene>
    <name evidence="3" type="ORF">LNTAR_17903</name>
</gene>
<evidence type="ECO:0000256" key="2">
    <source>
        <dbReference type="SAM" id="MobiDB-lite"/>
    </source>
</evidence>
<sequence length="274" mass="30373">MSHVIVPEVTIDPTPLMLELCSDSFDLETAELDLETIESAAIMIKEACHASASAIDTSKTNLLRAYMAEPKCRRWMKTEFLDRVDCDSGLLTKVAKLCKFRFYTAEKLVIEDLDNHGESAPNESVAVRTGVPEKTIARVKKKIEKKKIEAEEKRAQALQESLEADKRVEDLPDVEMTVLNVDLSTESTSVSEQDSSSEASLSSQEVTSGTGEVVQETKQESTVNNEQHSQESVIEVSSANELSPRELAFQKEIEKLQLLLAEKEAEIANLKALV</sequence>
<evidence type="ECO:0000313" key="3">
    <source>
        <dbReference type="EMBL" id="EDM29649.1"/>
    </source>
</evidence>
<evidence type="ECO:0000313" key="4">
    <source>
        <dbReference type="Proteomes" id="UP000004947"/>
    </source>
</evidence>
<feature type="compositionally biased region" description="Low complexity" evidence="2">
    <location>
        <begin position="185"/>
        <end position="208"/>
    </location>
</feature>
<evidence type="ECO:0000256" key="1">
    <source>
        <dbReference type="SAM" id="Coils"/>
    </source>
</evidence>
<dbReference type="RefSeq" id="WP_007276768.1">
    <property type="nucleotide sequence ID" value="NZ_ABCK01000001.1"/>
</dbReference>
<keyword evidence="4" id="KW-1185">Reference proteome</keyword>
<accession>A6DFR9</accession>
<proteinExistence type="predicted"/>
<dbReference type="AlphaFoldDB" id="A6DFR9"/>
<feature type="compositionally biased region" description="Polar residues" evidence="2">
    <location>
        <begin position="220"/>
        <end position="238"/>
    </location>
</feature>
<keyword evidence="1" id="KW-0175">Coiled coil</keyword>
<feature type="region of interest" description="Disordered" evidence="2">
    <location>
        <begin position="185"/>
        <end position="238"/>
    </location>
</feature>
<organism evidence="3 4">
    <name type="scientific">Lentisphaera araneosa HTCC2155</name>
    <dbReference type="NCBI Taxonomy" id="313628"/>
    <lineage>
        <taxon>Bacteria</taxon>
        <taxon>Pseudomonadati</taxon>
        <taxon>Lentisphaerota</taxon>
        <taxon>Lentisphaeria</taxon>
        <taxon>Lentisphaerales</taxon>
        <taxon>Lentisphaeraceae</taxon>
        <taxon>Lentisphaera</taxon>
    </lineage>
</organism>
<dbReference type="Proteomes" id="UP000004947">
    <property type="component" value="Unassembled WGS sequence"/>
</dbReference>
<dbReference type="EMBL" id="ABCK01000001">
    <property type="protein sequence ID" value="EDM29649.1"/>
    <property type="molecule type" value="Genomic_DNA"/>
</dbReference>
<comment type="caution">
    <text evidence="3">The sequence shown here is derived from an EMBL/GenBank/DDBJ whole genome shotgun (WGS) entry which is preliminary data.</text>
</comment>